<accession>A0A2T7PTK9</accession>
<dbReference type="OMA" id="WADTSEY"/>
<feature type="transmembrane region" description="Helical" evidence="1">
    <location>
        <begin position="21"/>
        <end position="41"/>
    </location>
</feature>
<evidence type="ECO:0000256" key="1">
    <source>
        <dbReference type="SAM" id="Phobius"/>
    </source>
</evidence>
<keyword evidence="3" id="KW-1185">Reference proteome</keyword>
<dbReference type="PANTHER" id="PTHR31389:SF4">
    <property type="entry name" value="LD39211P"/>
    <property type="match status" value="1"/>
</dbReference>
<dbReference type="Proteomes" id="UP000245119">
    <property type="component" value="Linkage Group LG2"/>
</dbReference>
<organism evidence="2 3">
    <name type="scientific">Pomacea canaliculata</name>
    <name type="common">Golden apple snail</name>
    <dbReference type="NCBI Taxonomy" id="400727"/>
    <lineage>
        <taxon>Eukaryota</taxon>
        <taxon>Metazoa</taxon>
        <taxon>Spiralia</taxon>
        <taxon>Lophotrochozoa</taxon>
        <taxon>Mollusca</taxon>
        <taxon>Gastropoda</taxon>
        <taxon>Caenogastropoda</taxon>
        <taxon>Architaenioglossa</taxon>
        <taxon>Ampullarioidea</taxon>
        <taxon>Ampullariidae</taxon>
        <taxon>Pomacea</taxon>
    </lineage>
</organism>
<evidence type="ECO:0000313" key="3">
    <source>
        <dbReference type="Proteomes" id="UP000245119"/>
    </source>
</evidence>
<dbReference type="InterPro" id="IPR012444">
    <property type="entry name" value="DUF1647"/>
</dbReference>
<dbReference type="Pfam" id="PF07801">
    <property type="entry name" value="DUF1647"/>
    <property type="match status" value="1"/>
</dbReference>
<comment type="caution">
    <text evidence="2">The sequence shown here is derived from an EMBL/GenBank/DDBJ whole genome shotgun (WGS) entry which is preliminary data.</text>
</comment>
<keyword evidence="1" id="KW-1133">Transmembrane helix</keyword>
<reference evidence="2 3" key="1">
    <citation type="submission" date="2018-04" db="EMBL/GenBank/DDBJ databases">
        <title>The genome of golden apple snail Pomacea canaliculata provides insight into stress tolerance and invasive adaptation.</title>
        <authorList>
            <person name="Liu C."/>
            <person name="Liu B."/>
            <person name="Ren Y."/>
            <person name="Zhang Y."/>
            <person name="Wang H."/>
            <person name="Li S."/>
            <person name="Jiang F."/>
            <person name="Yin L."/>
            <person name="Zhang G."/>
            <person name="Qian W."/>
            <person name="Fan W."/>
        </authorList>
    </citation>
    <scope>NUCLEOTIDE SEQUENCE [LARGE SCALE GENOMIC DNA]</scope>
    <source>
        <strain evidence="2">SZHN2017</strain>
        <tissue evidence="2">Muscle</tissue>
    </source>
</reference>
<dbReference type="STRING" id="400727.A0A2T7PTK9"/>
<name>A0A2T7PTK9_POMCA</name>
<protein>
    <submittedName>
        <fullName evidence="2">Uncharacterized protein</fullName>
    </submittedName>
</protein>
<dbReference type="OrthoDB" id="6414280at2759"/>
<proteinExistence type="predicted"/>
<evidence type="ECO:0000313" key="2">
    <source>
        <dbReference type="EMBL" id="PVD36720.1"/>
    </source>
</evidence>
<gene>
    <name evidence="2" type="ORF">C0Q70_03706</name>
</gene>
<dbReference type="AlphaFoldDB" id="A0A2T7PTK9"/>
<dbReference type="EMBL" id="PZQS01000002">
    <property type="protein sequence ID" value="PVD36720.1"/>
    <property type="molecule type" value="Genomic_DNA"/>
</dbReference>
<dbReference type="PANTHER" id="PTHR31389">
    <property type="entry name" value="LD39211P"/>
    <property type="match status" value="1"/>
</dbReference>
<sequence length="377" mass="42871">MLRRIVQSLMKKSSVVDRMKTKNFYIVIGFIVVTSGSLWLISFPSPTFQNIVTKTHKGIKNLPSNIQIRVKHQLTIDPIYLAHLGLNSQTQSNEGVEPSKSEYTLVVGSSVEPEKFQDAVEFMESVRKNMAGYRLVMYDLGLSQQEGALLKKYCNSSWNCVVQVFDFQKYPSHVAELSIKSYRPICIQEMLNTYNAVIWADEAEYFLPGNWTPIVVQAKETGLAAWTIEDPTSAITHPKMFDYFETKQSSYYFHRAVETSHIVIYGKPDVKNKIMLPWVKCALLEGCINPTGAQNAGCNFFRKPLFLYSGCHYYDMSALNVILGQVFEYDERGYASKETVFGNLIDDRLAAKNVSDPLHRSRLKLREYLNGKVVGTS</sequence>
<keyword evidence="1" id="KW-0472">Membrane</keyword>
<keyword evidence="1" id="KW-0812">Transmembrane</keyword>